<dbReference type="GO" id="GO:0000287">
    <property type="term" value="F:magnesium ion binding"/>
    <property type="evidence" value="ECO:0007669"/>
    <property type="project" value="UniProtKB-UniRule"/>
</dbReference>
<feature type="binding site" evidence="15">
    <location>
        <position position="964"/>
    </location>
    <ligand>
        <name>Mg(2+)</name>
        <dbReference type="ChEBI" id="CHEBI:18420"/>
    </ligand>
</feature>
<evidence type="ECO:0000259" key="19">
    <source>
        <dbReference type="PROSITE" id="PS51217"/>
    </source>
</evidence>
<keyword evidence="11 15" id="KW-0234">DNA repair</keyword>
<accession>A0A2S6H997</accession>
<feature type="region of interest" description="DNA-binding and helicase activity, interacts with RecC" evidence="15">
    <location>
        <begin position="1"/>
        <end position="860"/>
    </location>
</feature>
<evidence type="ECO:0000313" key="21">
    <source>
        <dbReference type="Proteomes" id="UP000240010"/>
    </source>
</evidence>
<evidence type="ECO:0000313" key="20">
    <source>
        <dbReference type="EMBL" id="PPK74072.1"/>
    </source>
</evidence>
<comment type="similarity">
    <text evidence="15">Belongs to the helicase family. UvrD subfamily.</text>
</comment>
<keyword evidence="7 15" id="KW-0269">Exonuclease</keyword>
<gene>
    <name evidence="15" type="primary">recB</name>
    <name evidence="20" type="ORF">B0F87_1112</name>
</gene>
<comment type="catalytic activity">
    <reaction evidence="14 15">
        <text>ATP + H2O = ADP + phosphate + H(+)</text>
        <dbReference type="Rhea" id="RHEA:13065"/>
        <dbReference type="ChEBI" id="CHEBI:15377"/>
        <dbReference type="ChEBI" id="CHEBI:15378"/>
        <dbReference type="ChEBI" id="CHEBI:30616"/>
        <dbReference type="ChEBI" id="CHEBI:43474"/>
        <dbReference type="ChEBI" id="CHEBI:456216"/>
        <dbReference type="EC" id="5.6.2.4"/>
    </reaction>
</comment>
<dbReference type="GO" id="GO:0008854">
    <property type="term" value="F:exodeoxyribonuclease V activity"/>
    <property type="evidence" value="ECO:0007669"/>
    <property type="project" value="UniProtKB-EC"/>
</dbReference>
<dbReference type="GO" id="GO:0003677">
    <property type="term" value="F:DNA binding"/>
    <property type="evidence" value="ECO:0007669"/>
    <property type="project" value="UniProtKB-UniRule"/>
</dbReference>
<dbReference type="PANTHER" id="PTHR11070:SF23">
    <property type="entry name" value="RECBCD ENZYME SUBUNIT RECB"/>
    <property type="match status" value="1"/>
</dbReference>
<dbReference type="EMBL" id="PTIZ01000011">
    <property type="protein sequence ID" value="PPK74072.1"/>
    <property type="molecule type" value="Genomic_DNA"/>
</dbReference>
<comment type="function">
    <text evidence="15">A helicase/nuclease that prepares dsDNA breaks (DSB) for recombinational DNA repair. Binds to DSBs and unwinds DNA via a highly rapid and processive ATP-dependent bidirectional helicase activity. Unwinds dsDNA until it encounters a Chi (crossover hotspot instigator) sequence from the 3' direction. Cuts ssDNA a few nucleotides 3' to the Chi site. The properties and activities of the enzyme are changed at Chi. The Chi-altered holoenzyme produces a long 3'-ssDNA overhang and facilitates RecA-binding to the ssDNA for homologous DNA recombination and repair. Holoenzyme degrades any linearized DNA that is unable to undergo homologous recombination. In the holoenzyme this subunit contributes ATPase, 3'-5' helicase, exonuclease activity and loads RecA onto ssDNA.</text>
</comment>
<feature type="region of interest" description="Nuclease activity, interacts with RecD and RecA" evidence="15">
    <location>
        <begin position="910"/>
        <end position="1185"/>
    </location>
</feature>
<dbReference type="AlphaFoldDB" id="A0A2S6H997"/>
<dbReference type="InterPro" id="IPR000212">
    <property type="entry name" value="DNA_helicase_UvrD/REP"/>
</dbReference>
<dbReference type="Pfam" id="PF00580">
    <property type="entry name" value="UvrD-helicase"/>
    <property type="match status" value="1"/>
</dbReference>
<evidence type="ECO:0000256" key="5">
    <source>
        <dbReference type="ARBA" id="ARBA00022801"/>
    </source>
</evidence>
<dbReference type="EC" id="3.1.11.5" evidence="15"/>
<dbReference type="GO" id="GO:0000724">
    <property type="term" value="P:double-strand break repair via homologous recombination"/>
    <property type="evidence" value="ECO:0007669"/>
    <property type="project" value="UniProtKB-UniRule"/>
</dbReference>
<keyword evidence="9 15" id="KW-0460">Magnesium</keyword>
<feature type="active site" description="For nuclease activity" evidence="15">
    <location>
        <position position="1093"/>
    </location>
</feature>
<keyword evidence="17" id="KW-0175">Coiled coil</keyword>
<keyword evidence="3 15" id="KW-0547">Nucleotide-binding</keyword>
<comment type="catalytic activity">
    <reaction evidence="15">
        <text>Exonucleolytic cleavage (in the presence of ATP) in either 5'- to 3'- or 3'- to 5'-direction to yield 5'-phosphooligonucleotides.</text>
        <dbReference type="EC" id="3.1.11.5"/>
    </reaction>
</comment>
<dbReference type="Proteomes" id="UP000240010">
    <property type="component" value="Unassembled WGS sequence"/>
</dbReference>
<evidence type="ECO:0000256" key="8">
    <source>
        <dbReference type="ARBA" id="ARBA00022840"/>
    </source>
</evidence>
<dbReference type="InterPro" id="IPR027417">
    <property type="entry name" value="P-loop_NTPase"/>
</dbReference>
<feature type="domain" description="UvrD-like helicase ATP-binding" evidence="18">
    <location>
        <begin position="1"/>
        <end position="462"/>
    </location>
</feature>
<evidence type="ECO:0000256" key="12">
    <source>
        <dbReference type="ARBA" id="ARBA00023235"/>
    </source>
</evidence>
<dbReference type="PROSITE" id="PS51217">
    <property type="entry name" value="UVRD_HELICASE_CTER"/>
    <property type="match status" value="1"/>
</dbReference>
<keyword evidence="8 15" id="KW-0067">ATP-binding</keyword>
<dbReference type="GO" id="GO:0009338">
    <property type="term" value="C:exodeoxyribonuclease V complex"/>
    <property type="evidence" value="ECO:0007669"/>
    <property type="project" value="TreeGrafter"/>
</dbReference>
<dbReference type="InterPro" id="IPR011604">
    <property type="entry name" value="PDDEXK-like_dom_sf"/>
</dbReference>
<keyword evidence="5 15" id="KW-0378">Hydrolase</keyword>
<dbReference type="Gene3D" id="1.10.3170.10">
    <property type="entry name" value="Recbcd, chain B, domain 2"/>
    <property type="match status" value="1"/>
</dbReference>
<dbReference type="HAMAP" id="MF_01485">
    <property type="entry name" value="RecB"/>
    <property type="match status" value="1"/>
</dbReference>
<protein>
    <recommendedName>
        <fullName evidence="15">RecBCD enzyme subunit RecB</fullName>
        <ecNumber evidence="15">3.1.11.5</ecNumber>
        <ecNumber evidence="15">5.6.2.4</ecNumber>
    </recommendedName>
    <alternativeName>
        <fullName evidence="15">DNA 3'-5' helicase subunit RecB</fullName>
    </alternativeName>
    <alternativeName>
        <fullName evidence="15">Exonuclease V subunit RecB</fullName>
        <shortName evidence="15">ExoV subunit RecB</shortName>
    </alternativeName>
    <alternativeName>
        <fullName evidence="15">Helicase/nuclease RecBCD subunit RecB</fullName>
    </alternativeName>
</protein>
<evidence type="ECO:0000256" key="15">
    <source>
        <dbReference type="HAMAP-Rule" id="MF_01485"/>
    </source>
</evidence>
<dbReference type="PROSITE" id="PS51198">
    <property type="entry name" value="UVRD_HELICASE_ATP_BIND"/>
    <property type="match status" value="1"/>
</dbReference>
<reference evidence="20 21" key="1">
    <citation type="submission" date="2018-02" db="EMBL/GenBank/DDBJ databases">
        <title>Subsurface microbial communities from deep shales in Ohio and West Virginia, USA.</title>
        <authorList>
            <person name="Wrighton K."/>
        </authorList>
    </citation>
    <scope>NUCLEOTIDE SEQUENCE [LARGE SCALE GENOMIC DNA]</scope>
    <source>
        <strain evidence="20 21">OWC-DMM</strain>
    </source>
</reference>
<dbReference type="SUPFAM" id="SSF52980">
    <property type="entry name" value="Restriction endonuclease-like"/>
    <property type="match status" value="1"/>
</dbReference>
<keyword evidence="2 15" id="KW-0479">Metal-binding</keyword>
<evidence type="ECO:0000256" key="3">
    <source>
        <dbReference type="ARBA" id="ARBA00022741"/>
    </source>
</evidence>
<comment type="catalytic activity">
    <reaction evidence="13 15">
        <text>Couples ATP hydrolysis with the unwinding of duplex DNA by translocating in the 3'-5' direction.</text>
        <dbReference type="EC" id="5.6.2.4"/>
    </reaction>
</comment>
<sequence length="1185" mass="133752">MKTKNFDPVHTELLKGVNLIEASAGTGKTYAIAMLVLRFVVEQGIPIEKLLVVTFTKAATEELKDRVRSRLAEARRALDSLDRQAQGRHTENIDDNIVDWLAKLDIEPELVKQRLQMALLDIDQAGIFTIHGFCQRVLREHALESGQLFDAELTSDLAAIKQACADDFWRKQIYRRSAWEVEVLTADFKTPDALLASVAAFTGNGLETKVYPVCASLDAALKELQRLAGLAKDQLDNCANALRNCFADEKFKTGYTDTFDYHHDSLSGWLHGTTTHIPDAEAFALLTENGLMEALHGNKFRTNKTQSGAQRKAEYLAELAIDTAAFDALASAFTQIALVLRKTLLDSLREELDKRLQQLNVLSFDDLISRLAEALQSEKGALLTAELQQRFEVALIDEFQDTDDSQWFIFSSLFAATSQYLYLIGDPKQAIYKFRGADIYSYLDAQQQAEHQFTLGLNWRSHPQLVDAVNALFQRDRAFFLEGLEFINVKPALSADNGELHHEGQAVAPMVMWQLPESDSKSGYWTAGKAAEEIRVAVVNEVVDLLTGDFILQPANRVLLPKDIAILVRTNTQARDYQAALRLAGVPSVLNSTESVFASQEAADLYSLLQAVAHPGDSGLLKQALTLDWFNLDGQTLYRLINNEIELDAWMSRFLGYFQDWQQTGLMAMMLYLLTQEKIRAGVSKTLMAERQLTNLHHLIELVQQAAVDEHLGINKTLDWLRSAIAKASSAEDQQLRLESDDDAVKIVTMHRSKGLEYSIVFCPYLWQRSDRLNSERLLIRCHENGRTIVDLGSDDFERHREMALNEELAEDLRVFYVAVTRAKYRCYIAWADARSQDTANDSSMAWLLEFAAADFSQQQARLQAFHNQAGQAFAYRLLCVPGELNSSYQKTVAHTQVQAKKRKRSLYTRWQMSSYTALSALSMHDAPELPEDKAGEQTLIAKSEPGSAAFELPKGAHTGNVVHDLLENHAFIDLAQRKDIATQRDKACQRYGLKLERPELLDELLQAVVATPLSETNVDFCLMNLAENQCLKEMPFYLSMQTMDAAQINHILRDTPAFQSLTAKQMCGYLTGFIDLICAIPDSGTRRYYVMDYKTNGLLDYSPDSLTHAMREHNYGLQYWIYTVVLHRYLQTRLPDYDYETHFGGVRYLFVRGMQPDQPMSGVYQDRPDLERVEALAALFGGAQ</sequence>
<evidence type="ECO:0000256" key="7">
    <source>
        <dbReference type="ARBA" id="ARBA00022839"/>
    </source>
</evidence>
<dbReference type="NCBIfam" id="TIGR00609">
    <property type="entry name" value="recB"/>
    <property type="match status" value="1"/>
</dbReference>
<evidence type="ECO:0000256" key="4">
    <source>
        <dbReference type="ARBA" id="ARBA00022763"/>
    </source>
</evidence>
<evidence type="ECO:0000256" key="9">
    <source>
        <dbReference type="ARBA" id="ARBA00022842"/>
    </source>
</evidence>
<comment type="subunit">
    <text evidence="15">Heterotrimer of RecB, RecC and RecD. All subunits contribute to DNA-binding. Interacts with RecA.</text>
</comment>
<comment type="domain">
    <text evidence="15">The N-terminal DNA-binding domain is a ssDNA-dependent ATPase and has ATP-dependent 3'-5' helicase function. This domain interacts with RecC.</text>
</comment>
<evidence type="ECO:0000256" key="17">
    <source>
        <dbReference type="SAM" id="Coils"/>
    </source>
</evidence>
<evidence type="ECO:0000256" key="14">
    <source>
        <dbReference type="ARBA" id="ARBA00048988"/>
    </source>
</evidence>
<evidence type="ECO:0000256" key="11">
    <source>
        <dbReference type="ARBA" id="ARBA00023204"/>
    </source>
</evidence>
<keyword evidence="1 15" id="KW-0540">Nuclease</keyword>
<dbReference type="EC" id="5.6.2.4" evidence="15"/>
<keyword evidence="12 15" id="KW-0413">Isomerase</keyword>
<dbReference type="InterPro" id="IPR004586">
    <property type="entry name" value="RecB"/>
</dbReference>
<dbReference type="GO" id="GO:0005829">
    <property type="term" value="C:cytosol"/>
    <property type="evidence" value="ECO:0007669"/>
    <property type="project" value="TreeGrafter"/>
</dbReference>
<feature type="binding site" evidence="15">
    <location>
        <position position="1076"/>
    </location>
    <ligand>
        <name>Mg(2+)</name>
        <dbReference type="ChEBI" id="CHEBI:18420"/>
    </ligand>
</feature>
<comment type="miscellaneous">
    <text evidence="15">In the RecBCD complex, RecB has a slow 3'-5' helicase, an exonuclease activity and loads RecA onto ssDNA, RecD has a fast 5'-3' helicase activity, while RecC stimulates the ATPase and processivity of the RecB helicase and contributes to recognition of the Chi site.</text>
</comment>
<dbReference type="Pfam" id="PF13361">
    <property type="entry name" value="UvrD_C"/>
    <property type="match status" value="1"/>
</dbReference>
<dbReference type="GO" id="GO:0016887">
    <property type="term" value="F:ATP hydrolysis activity"/>
    <property type="evidence" value="ECO:0007669"/>
    <property type="project" value="RHEA"/>
</dbReference>
<feature type="domain" description="UvrD-like helicase C-terminal" evidence="19">
    <location>
        <begin position="490"/>
        <end position="755"/>
    </location>
</feature>
<evidence type="ECO:0000256" key="6">
    <source>
        <dbReference type="ARBA" id="ARBA00022806"/>
    </source>
</evidence>
<dbReference type="GO" id="GO:0043138">
    <property type="term" value="F:3'-5' DNA helicase activity"/>
    <property type="evidence" value="ECO:0007669"/>
    <property type="project" value="UniProtKB-UniRule"/>
</dbReference>
<evidence type="ECO:0000256" key="10">
    <source>
        <dbReference type="ARBA" id="ARBA00023125"/>
    </source>
</evidence>
<dbReference type="CDD" id="cd22352">
    <property type="entry name" value="RecB_C-like"/>
    <property type="match status" value="1"/>
</dbReference>
<name>A0A2S6H997_9GAMM</name>
<evidence type="ECO:0000256" key="16">
    <source>
        <dbReference type="PROSITE-ProRule" id="PRU00560"/>
    </source>
</evidence>
<dbReference type="Gene3D" id="3.90.320.10">
    <property type="match status" value="1"/>
</dbReference>
<evidence type="ECO:0000256" key="13">
    <source>
        <dbReference type="ARBA" id="ARBA00034617"/>
    </source>
</evidence>
<comment type="cofactor">
    <cofactor evidence="15">
        <name>Mg(2+)</name>
        <dbReference type="ChEBI" id="CHEBI:18420"/>
    </cofactor>
    <text evidence="15">Binds 1 Mg(2+) ion per subunit.</text>
</comment>
<evidence type="ECO:0000256" key="1">
    <source>
        <dbReference type="ARBA" id="ARBA00022722"/>
    </source>
</evidence>
<comment type="domain">
    <text evidence="15">The C-terminal domain has nuclease activity and interacts with RecD. It interacts with RecA, facilitating its loading onto ssDNA.</text>
</comment>
<evidence type="ECO:0000256" key="2">
    <source>
        <dbReference type="ARBA" id="ARBA00022723"/>
    </source>
</evidence>
<feature type="binding site" evidence="15">
    <location>
        <position position="1093"/>
    </location>
    <ligand>
        <name>Mg(2+)</name>
        <dbReference type="ChEBI" id="CHEBI:18420"/>
    </ligand>
</feature>
<keyword evidence="4 15" id="KW-0227">DNA damage</keyword>
<dbReference type="InterPro" id="IPR014017">
    <property type="entry name" value="DNA_helicase_UvrD-like_C"/>
</dbReference>
<dbReference type="InterPro" id="IPR011335">
    <property type="entry name" value="Restrct_endonuc-II-like"/>
</dbReference>
<dbReference type="SUPFAM" id="SSF52540">
    <property type="entry name" value="P-loop containing nucleoside triphosphate hydrolases"/>
    <property type="match status" value="1"/>
</dbReference>
<dbReference type="PANTHER" id="PTHR11070">
    <property type="entry name" value="UVRD / RECB / PCRA DNA HELICASE FAMILY MEMBER"/>
    <property type="match status" value="1"/>
</dbReference>
<comment type="caution">
    <text evidence="20">The sequence shown here is derived from an EMBL/GenBank/DDBJ whole genome shotgun (WGS) entry which is preliminary data.</text>
</comment>
<dbReference type="GO" id="GO:0005524">
    <property type="term" value="F:ATP binding"/>
    <property type="evidence" value="ECO:0007669"/>
    <property type="project" value="UniProtKB-UniRule"/>
</dbReference>
<dbReference type="Gene3D" id="1.10.486.10">
    <property type="entry name" value="PCRA, domain 4"/>
    <property type="match status" value="1"/>
</dbReference>
<evidence type="ECO:0000259" key="18">
    <source>
        <dbReference type="PROSITE" id="PS51198"/>
    </source>
</evidence>
<dbReference type="InterPro" id="IPR014016">
    <property type="entry name" value="UvrD-like_ATP-bd"/>
</dbReference>
<feature type="coiled-coil region" evidence="17">
    <location>
        <begin position="57"/>
        <end position="84"/>
    </location>
</feature>
<feature type="binding site" evidence="16">
    <location>
        <begin position="22"/>
        <end position="29"/>
    </location>
    <ligand>
        <name>ATP</name>
        <dbReference type="ChEBI" id="CHEBI:30616"/>
    </ligand>
</feature>
<keyword evidence="6 15" id="KW-0347">Helicase</keyword>
<dbReference type="RefSeq" id="WP_104429972.1">
    <property type="nucleotide sequence ID" value="NZ_PTIZ01000011.1"/>
</dbReference>
<proteinExistence type="inferred from homology"/>
<organism evidence="20 21">
    <name type="scientific">Methylobacter tundripaludum</name>
    <dbReference type="NCBI Taxonomy" id="173365"/>
    <lineage>
        <taxon>Bacteria</taxon>
        <taxon>Pseudomonadati</taxon>
        <taxon>Pseudomonadota</taxon>
        <taxon>Gammaproteobacteria</taxon>
        <taxon>Methylococcales</taxon>
        <taxon>Methylococcaceae</taxon>
        <taxon>Methylobacter</taxon>
    </lineage>
</organism>
<dbReference type="Gene3D" id="3.40.50.300">
    <property type="entry name" value="P-loop containing nucleotide triphosphate hydrolases"/>
    <property type="match status" value="2"/>
</dbReference>
<keyword evidence="10 15" id="KW-0238">DNA-binding</keyword>